<feature type="region of interest" description="Disordered" evidence="4">
    <location>
        <begin position="657"/>
        <end position="680"/>
    </location>
</feature>
<dbReference type="InterPro" id="IPR013103">
    <property type="entry name" value="RVT_2"/>
</dbReference>
<feature type="region of interest" description="Disordered" evidence="4">
    <location>
        <begin position="1183"/>
        <end position="1225"/>
    </location>
</feature>
<evidence type="ECO:0000256" key="1">
    <source>
        <dbReference type="ARBA" id="ARBA00022723"/>
    </source>
</evidence>
<reference evidence="6" key="1">
    <citation type="journal article" date="2019" name="Sci. Rep.">
        <title>Draft genome of Tanacetum cinerariifolium, the natural source of mosquito coil.</title>
        <authorList>
            <person name="Yamashiro T."/>
            <person name="Shiraishi A."/>
            <person name="Satake H."/>
            <person name="Nakayama K."/>
        </authorList>
    </citation>
    <scope>NUCLEOTIDE SEQUENCE</scope>
</reference>
<evidence type="ECO:0000259" key="5">
    <source>
        <dbReference type="PROSITE" id="PS50994"/>
    </source>
</evidence>
<feature type="coiled-coil region" evidence="3">
    <location>
        <begin position="1274"/>
        <end position="1322"/>
    </location>
</feature>
<dbReference type="Gene3D" id="3.30.420.10">
    <property type="entry name" value="Ribonuclease H-like superfamily/Ribonuclease H"/>
    <property type="match status" value="1"/>
</dbReference>
<dbReference type="GO" id="GO:0003676">
    <property type="term" value="F:nucleic acid binding"/>
    <property type="evidence" value="ECO:0007669"/>
    <property type="project" value="InterPro"/>
</dbReference>
<sequence length="1784" mass="203429">KPEFEGEKLESEVHVSPSSSAQTKKLKDKTKREAKVKIPVESSTKYRNLSAEFEDFSDNSINEVNTADDLNMPELEDITYSDDKEDVGAEADFTNLETTITVSSIATTRVHKDHPVTQIIVDLPNEKRAIGTKWVFRNKKDERGIVVRNKAQLVAEGHTQEECIDYEEVFAPVSRIESIRLFLAYAPFMGFMMYQMDVKSAFLYGTIKEELCVCQPPGFKDPNYPDNIYKVVKALYGLHQAPRACQDKYVAEILRKFGLTDGKSASTPIDTEKPLLKDPNSEDVDVHTYILIIGSLILISWQCKKQTVIATSSTEAEYVATASCCVQVLWIQNQLMDYSPDQTVSGKDSSNPLMADNLPKIVSYLTHHVALIKNWLVQKQMALGVASVVVDDVFAAADEPSIPSPTPTTQPPPPSQDLPSTSQDKIAQTLEITKLKQKVKKLERSNKLKVFKLRRLKKVRTAQRVNTSEDTIMDDEVVVEKDAEIEKSTDVQGRQAESQAQIYQIDLEHADKVLSMQDDEIEPAELKEEVECAARRRKRVVIRDPKETATPSIIIHSKPKSKDKGKGIMVEEPKPLKKQAQIEQDEAYAREYQALKRKPQTKAQARKNMMIYLRNMAGFKMNYFKGMSYDDIHPIFEKNFNSNVAFLVKTKEQMEEQDSKALKRTSKSQADKARKKQKLDEEVTKLKKHLQIVPSDDDDVYTEATPLARKVLVVDYEIYTENNKPYYKIIRADGSSQPFLSFLSLLRNFNREDWSFFIISSIAVQTPGSVISNLLAVGTTFTGSGNLYCQWEVSPGSGNALCILFPTDDAAELMLLEQSAADGNMSYLTDYEKIDGGYVAFGGNPKGGKFTGRASKDKTSGILKKFIIGIENLVDHKVKVIKCDNGTEFKNREMNQFCEMKGIMRQYSVARPPQQNSVAERRNKTLIEVARTMLADSKLPTNFWAEAVNTACYVQNRVLVVKPHNKTPYELFHGRTPTLSFIRPFGYYVTILNTKDHLGKFNGNQSNRSAGTKACDDADFVMYLMDVKSAFLYGKIKEEVYVCQPPVFEDQDFPDKVYKVEKALYGLHQAPRAWYLKGHIKLGLWYPKDSPFDLVAYIDSDYARASLDRKSTIGGCQYLGCRLISWQCKKQTMVANFTTKADMVKNLDNVNKFLMYPRVGKDFSRRVTPLFLIMIIQAQEEMGEDSAHPTDPHFTPTIIQPLTSQSLKKQKSRKTKRKDTELPQTSVPTSVAYEVVNVEMDDSLEMAATTATSLDPEHDRGVSTPRSGEDSLKLNELMELCINLQNMVLNLETTKTTQAIKIESLKRRVKKLEKRQSSKTHKLKRLYKVGLSTRVESFKDEGLGEKDSSNQGRIIDIDADDDITLVSTHDEQMFMLIKIYMVTIAATTPIILVNEATLAKVLAELKHAKSKTKLDEEVALKLREELQAEFEKEQRLADYKVELVEGSSKKAKVKVIEGSSKRARTELEHESSKKEDVKTLQKLVKAKYGSTRPEEHYERVLWGDLKVMFEPHINDEVWKMQQRYKVTYYFLRYGKFSHHYGITWEKDVALPPRDQRNQYLRFEGLQYTDDDIMDFEMRLGKIYRREVHRVQVFDFKGLTDLIDEGLSGKMLMEHEDAQGKVEEMETAWFGLYWAESGRQIFDKRDLSAYWREISSEGDFLGTPPSYTLIRDLMLRLCHRLIACSIAGRSQALEKVTITDLFYLKMMDVGSVNIPCTLATTCYPRTMPKRIAMLEEEVQELRWSIMGLRGDAFYETLVGSSWFPYQRHTRRRTNDASTSTAQQDE</sequence>
<keyword evidence="3" id="KW-0175">Coiled coil</keyword>
<feature type="non-terminal residue" evidence="6">
    <location>
        <position position="1"/>
    </location>
</feature>
<dbReference type="PROSITE" id="PS50994">
    <property type="entry name" value="INTEGRASE"/>
    <property type="match status" value="1"/>
</dbReference>
<evidence type="ECO:0000256" key="4">
    <source>
        <dbReference type="SAM" id="MobiDB-lite"/>
    </source>
</evidence>
<dbReference type="InterPro" id="IPR036397">
    <property type="entry name" value="RNaseH_sf"/>
</dbReference>
<comment type="caution">
    <text evidence="6">The sequence shown here is derived from an EMBL/GenBank/DDBJ whole genome shotgun (WGS) entry which is preliminary data.</text>
</comment>
<dbReference type="InterPro" id="IPR039537">
    <property type="entry name" value="Retrotran_Ty1/copia-like"/>
</dbReference>
<protein>
    <submittedName>
        <fullName evidence="6">Copia protein</fullName>
    </submittedName>
</protein>
<dbReference type="EMBL" id="BKCJ010008483">
    <property type="protein sequence ID" value="GEU82458.1"/>
    <property type="molecule type" value="Genomic_DNA"/>
</dbReference>
<dbReference type="PANTHER" id="PTHR42648">
    <property type="entry name" value="TRANSPOSASE, PUTATIVE-RELATED"/>
    <property type="match status" value="1"/>
</dbReference>
<dbReference type="InterPro" id="IPR001584">
    <property type="entry name" value="Integrase_cat-core"/>
</dbReference>
<evidence type="ECO:0000313" key="6">
    <source>
        <dbReference type="EMBL" id="GEU82458.1"/>
    </source>
</evidence>
<evidence type="ECO:0000256" key="3">
    <source>
        <dbReference type="SAM" id="Coils"/>
    </source>
</evidence>
<feature type="region of interest" description="Disordered" evidence="4">
    <location>
        <begin position="1"/>
        <end position="34"/>
    </location>
</feature>
<feature type="compositionally biased region" description="Basic and acidic residues" evidence="4">
    <location>
        <begin position="1"/>
        <end position="13"/>
    </location>
</feature>
<feature type="domain" description="Integrase catalytic" evidence="5">
    <location>
        <begin position="818"/>
        <end position="976"/>
    </location>
</feature>
<dbReference type="GO" id="GO:0015074">
    <property type="term" value="P:DNA integration"/>
    <property type="evidence" value="ECO:0007669"/>
    <property type="project" value="InterPro"/>
</dbReference>
<dbReference type="PANTHER" id="PTHR42648:SF32">
    <property type="entry name" value="RIBONUCLEASE H-LIKE DOMAIN, GAG-PRE-INTEGRASE DOMAIN PROTEIN-RELATED"/>
    <property type="match status" value="1"/>
</dbReference>
<keyword evidence="2" id="KW-0378">Hydrolase</keyword>
<evidence type="ECO:0000256" key="2">
    <source>
        <dbReference type="ARBA" id="ARBA00022801"/>
    </source>
</evidence>
<dbReference type="InterPro" id="IPR012337">
    <property type="entry name" value="RNaseH-like_sf"/>
</dbReference>
<feature type="region of interest" description="Disordered" evidence="4">
    <location>
        <begin position="399"/>
        <end position="422"/>
    </location>
</feature>
<dbReference type="SUPFAM" id="SSF53098">
    <property type="entry name" value="Ribonuclease H-like"/>
    <property type="match status" value="1"/>
</dbReference>
<proteinExistence type="predicted"/>
<accession>A0A6L2N8C9</accession>
<feature type="compositionally biased region" description="Pro residues" evidence="4">
    <location>
        <begin position="402"/>
        <end position="416"/>
    </location>
</feature>
<gene>
    <name evidence="6" type="ORF">Tci_054436</name>
</gene>
<feature type="compositionally biased region" description="Basic residues" evidence="4">
    <location>
        <begin position="1208"/>
        <end position="1217"/>
    </location>
</feature>
<dbReference type="GO" id="GO:0046872">
    <property type="term" value="F:metal ion binding"/>
    <property type="evidence" value="ECO:0007669"/>
    <property type="project" value="UniProtKB-KW"/>
</dbReference>
<name>A0A6L2N8C9_TANCI</name>
<organism evidence="6">
    <name type="scientific">Tanacetum cinerariifolium</name>
    <name type="common">Dalmatian daisy</name>
    <name type="synonym">Chrysanthemum cinerariifolium</name>
    <dbReference type="NCBI Taxonomy" id="118510"/>
    <lineage>
        <taxon>Eukaryota</taxon>
        <taxon>Viridiplantae</taxon>
        <taxon>Streptophyta</taxon>
        <taxon>Embryophyta</taxon>
        <taxon>Tracheophyta</taxon>
        <taxon>Spermatophyta</taxon>
        <taxon>Magnoliopsida</taxon>
        <taxon>eudicotyledons</taxon>
        <taxon>Gunneridae</taxon>
        <taxon>Pentapetalae</taxon>
        <taxon>asterids</taxon>
        <taxon>campanulids</taxon>
        <taxon>Asterales</taxon>
        <taxon>Asteraceae</taxon>
        <taxon>Asteroideae</taxon>
        <taxon>Anthemideae</taxon>
        <taxon>Anthemidinae</taxon>
        <taxon>Tanacetum</taxon>
    </lineage>
</organism>
<dbReference type="GO" id="GO:0016787">
    <property type="term" value="F:hydrolase activity"/>
    <property type="evidence" value="ECO:0007669"/>
    <property type="project" value="UniProtKB-KW"/>
</dbReference>
<keyword evidence="1" id="KW-0479">Metal-binding</keyword>
<dbReference type="Pfam" id="PF07727">
    <property type="entry name" value="RVT_2"/>
    <property type="match status" value="2"/>
</dbReference>